<evidence type="ECO:0008006" key="3">
    <source>
        <dbReference type="Google" id="ProtNLM"/>
    </source>
</evidence>
<name>A0A6S6SS08_9BACT</name>
<keyword evidence="1" id="KW-0472">Membrane</keyword>
<protein>
    <recommendedName>
        <fullName evidence="3">Arginine/ornithine antiporter ArcD</fullName>
    </recommendedName>
</protein>
<organism evidence="2">
    <name type="scientific">uncultured Sulfurovum sp</name>
    <dbReference type="NCBI Taxonomy" id="269237"/>
    <lineage>
        <taxon>Bacteria</taxon>
        <taxon>Pseudomonadati</taxon>
        <taxon>Campylobacterota</taxon>
        <taxon>Epsilonproteobacteria</taxon>
        <taxon>Campylobacterales</taxon>
        <taxon>Sulfurovaceae</taxon>
        <taxon>Sulfurovum</taxon>
        <taxon>environmental samples</taxon>
    </lineage>
</organism>
<sequence length="210" mass="23416">MPGIFKTGKAILLAFLLPLLLNASPFVLKDDTLKPEAIELIDKMGNELRKKTTISAYVLTTNEAFPIGFNLVQYAKKHEANMTKPYVLYIFAPNALITEKSEITGRIGIIPSSKSMAELYNYSNVRDAGLDVITVKDKNSLEDKQNIGVIQAYSELADDIADAKNVEMTTTIPNDTRTIISVLRVILVIGLVLVTWIYLIRPMVIRKKDD</sequence>
<keyword evidence="1" id="KW-0812">Transmembrane</keyword>
<feature type="transmembrane region" description="Helical" evidence="1">
    <location>
        <begin position="179"/>
        <end position="200"/>
    </location>
</feature>
<reference evidence="2" key="1">
    <citation type="submission" date="2020-01" db="EMBL/GenBank/DDBJ databases">
        <authorList>
            <person name="Meier V. D."/>
            <person name="Meier V D."/>
        </authorList>
    </citation>
    <scope>NUCLEOTIDE SEQUENCE</scope>
    <source>
        <strain evidence="2">HLG_WM_MAG_04</strain>
    </source>
</reference>
<keyword evidence="1" id="KW-1133">Transmembrane helix</keyword>
<gene>
    <name evidence="2" type="ORF">HELGO_WM3120</name>
</gene>
<dbReference type="AlphaFoldDB" id="A0A6S6SS08"/>
<accession>A0A6S6SS08</accession>
<dbReference type="EMBL" id="CACVAX010000013">
    <property type="protein sequence ID" value="CAA6805817.1"/>
    <property type="molecule type" value="Genomic_DNA"/>
</dbReference>
<proteinExistence type="predicted"/>
<evidence type="ECO:0000313" key="2">
    <source>
        <dbReference type="EMBL" id="CAA6805817.1"/>
    </source>
</evidence>
<evidence type="ECO:0000256" key="1">
    <source>
        <dbReference type="SAM" id="Phobius"/>
    </source>
</evidence>